<reference evidence="4" key="1">
    <citation type="submission" date="2006-10" db="EMBL/GenBank/DDBJ databases">
        <authorList>
            <person name="Amadeo P."/>
            <person name="Zhao Q."/>
            <person name="Wortman J."/>
            <person name="Fraser-Liggett C."/>
            <person name="Carlton J."/>
        </authorList>
    </citation>
    <scope>NUCLEOTIDE SEQUENCE</scope>
    <source>
        <strain evidence="4">G3</strain>
    </source>
</reference>
<comment type="similarity">
    <text evidence="1">Belongs to the protein disulfide isomerase family.</text>
</comment>
<gene>
    <name evidence="4" type="ORF">TVAG_205030</name>
</gene>
<feature type="chain" id="PRO_5002643244" description="Thioredoxin domain-containing protein" evidence="3">
    <location>
        <begin position="18"/>
        <end position="531"/>
    </location>
</feature>
<evidence type="ECO:0000256" key="2">
    <source>
        <dbReference type="SAM" id="MobiDB-lite"/>
    </source>
</evidence>
<dbReference type="InParanoid" id="A2EJ05"/>
<dbReference type="Gene3D" id="3.40.30.10">
    <property type="entry name" value="Glutaredoxin"/>
    <property type="match status" value="1"/>
</dbReference>
<dbReference type="GO" id="GO:0005783">
    <property type="term" value="C:endoplasmic reticulum"/>
    <property type="evidence" value="ECO:0000318"/>
    <property type="project" value="GO_Central"/>
</dbReference>
<dbReference type="STRING" id="5722.A2EJ05"/>
<dbReference type="EMBL" id="DS113401">
    <property type="protein sequence ID" value="EAY07395.1"/>
    <property type="molecule type" value="Genomic_DNA"/>
</dbReference>
<keyword evidence="3" id="KW-0732">Signal</keyword>
<feature type="region of interest" description="Disordered" evidence="2">
    <location>
        <begin position="509"/>
        <end position="531"/>
    </location>
</feature>
<proteinExistence type="inferred from homology"/>
<dbReference type="VEuPathDB" id="TrichDB:TVAGG3_0661810"/>
<dbReference type="Proteomes" id="UP000001542">
    <property type="component" value="Unassembled WGS sequence"/>
</dbReference>
<feature type="signal peptide" evidence="3">
    <location>
        <begin position="1"/>
        <end position="17"/>
    </location>
</feature>
<dbReference type="KEGG" id="tva:4765285"/>
<dbReference type="GO" id="GO:0003756">
    <property type="term" value="F:protein disulfide isomerase activity"/>
    <property type="evidence" value="ECO:0000318"/>
    <property type="project" value="GO_Central"/>
</dbReference>
<evidence type="ECO:0000256" key="1">
    <source>
        <dbReference type="ARBA" id="ARBA00006347"/>
    </source>
</evidence>
<dbReference type="GO" id="GO:0034976">
    <property type="term" value="P:response to endoplasmic reticulum stress"/>
    <property type="evidence" value="ECO:0000318"/>
    <property type="project" value="GO_Central"/>
</dbReference>
<organism evidence="4 5">
    <name type="scientific">Trichomonas vaginalis (strain ATCC PRA-98 / G3)</name>
    <dbReference type="NCBI Taxonomy" id="412133"/>
    <lineage>
        <taxon>Eukaryota</taxon>
        <taxon>Metamonada</taxon>
        <taxon>Parabasalia</taxon>
        <taxon>Trichomonadida</taxon>
        <taxon>Trichomonadidae</taxon>
        <taxon>Trichomonas</taxon>
    </lineage>
</organism>
<protein>
    <recommendedName>
        <fullName evidence="6">Thioredoxin domain-containing protein</fullName>
    </recommendedName>
</protein>
<dbReference type="VEuPathDB" id="TrichDB:TVAG_205030"/>
<dbReference type="PANTHER" id="PTHR18929:SF246">
    <property type="entry name" value="PROTEIN DISULFIDE ISOMERASE-LIKE 1-4"/>
    <property type="match status" value="1"/>
</dbReference>
<accession>A2EJ05</accession>
<evidence type="ECO:0000313" key="4">
    <source>
        <dbReference type="EMBL" id="EAY07395.1"/>
    </source>
</evidence>
<dbReference type="RefSeq" id="XP_001319618.1">
    <property type="nucleotide sequence ID" value="XM_001319583.1"/>
</dbReference>
<evidence type="ECO:0008006" key="6">
    <source>
        <dbReference type="Google" id="ProtNLM"/>
    </source>
</evidence>
<dbReference type="SMR" id="A2EJ05"/>
<dbReference type="PANTHER" id="PTHR18929">
    <property type="entry name" value="PROTEIN DISULFIDE ISOMERASE"/>
    <property type="match status" value="1"/>
</dbReference>
<name>A2EJ05_TRIV3</name>
<dbReference type="GO" id="GO:0006457">
    <property type="term" value="P:protein folding"/>
    <property type="evidence" value="ECO:0000318"/>
    <property type="project" value="GO_Central"/>
</dbReference>
<dbReference type="InterPro" id="IPR036249">
    <property type="entry name" value="Thioredoxin-like_sf"/>
</dbReference>
<evidence type="ECO:0000256" key="3">
    <source>
        <dbReference type="SAM" id="SignalP"/>
    </source>
</evidence>
<dbReference type="SUPFAM" id="SSF52833">
    <property type="entry name" value="Thioredoxin-like"/>
    <property type="match status" value="2"/>
</dbReference>
<sequence>MIFSFLLFLVASRAAYLIPNDEGFENIYKSNVTLIVLFLEGENQPDYKNFTEIITKVSETQENETVLVITNKTAPHTYHSYSLSWSTLAFFKGGKPLMATPIFPSYDIISHVVRTTINKEFHTANGLSEFLGFYHIFPYTILTTSDKIEDAYRHYMAFSFSHGPFGFCVASQKLFEQIEFPKAKMAVYRLSDEYYTLFHDEESFREGLQEFVSYDIGLDQLNKREKLTFFWTSEPEEYVDISAIARKHKDHYFGYLQPEFIEKAQEFMKIVNIDEPGFAAFNFSSNFMYKPLTGKFNQQRIENYVEQVLKGKIQIIYQSEKPSDNKYGIVTKLVGENYEKYLDDDRNDDIVYYVHSYNTKLLDSIKKFADYVNSYELQGIRVAFITIDKNSCPTGFPPIYESPQIYLYPKGMHKKPVPYAGSGSIFSLLRLINNNGTARVRLDKKILKIEEELQYMTDSEYQARYLRNEKYTQLVEQNYVAFGRLLGLGNNYDQIRDQIDQMAKKIENEKMEEKSEIEDEKTMDENLMKEL</sequence>
<keyword evidence="5" id="KW-1185">Reference proteome</keyword>
<reference evidence="4" key="2">
    <citation type="journal article" date="2007" name="Science">
        <title>Draft genome sequence of the sexually transmitted pathogen Trichomonas vaginalis.</title>
        <authorList>
            <person name="Carlton J.M."/>
            <person name="Hirt R.P."/>
            <person name="Silva J.C."/>
            <person name="Delcher A.L."/>
            <person name="Schatz M."/>
            <person name="Zhao Q."/>
            <person name="Wortman J.R."/>
            <person name="Bidwell S.L."/>
            <person name="Alsmark U.C.M."/>
            <person name="Besteiro S."/>
            <person name="Sicheritz-Ponten T."/>
            <person name="Noel C.J."/>
            <person name="Dacks J.B."/>
            <person name="Foster P.G."/>
            <person name="Simillion C."/>
            <person name="Van de Peer Y."/>
            <person name="Miranda-Saavedra D."/>
            <person name="Barton G.J."/>
            <person name="Westrop G.D."/>
            <person name="Mueller S."/>
            <person name="Dessi D."/>
            <person name="Fiori P.L."/>
            <person name="Ren Q."/>
            <person name="Paulsen I."/>
            <person name="Zhang H."/>
            <person name="Bastida-Corcuera F.D."/>
            <person name="Simoes-Barbosa A."/>
            <person name="Brown M.T."/>
            <person name="Hayes R.D."/>
            <person name="Mukherjee M."/>
            <person name="Okumura C.Y."/>
            <person name="Schneider R."/>
            <person name="Smith A.J."/>
            <person name="Vanacova S."/>
            <person name="Villalvazo M."/>
            <person name="Haas B.J."/>
            <person name="Pertea M."/>
            <person name="Feldblyum T.V."/>
            <person name="Utterback T.R."/>
            <person name="Shu C.L."/>
            <person name="Osoegawa K."/>
            <person name="de Jong P.J."/>
            <person name="Hrdy I."/>
            <person name="Horvathova L."/>
            <person name="Zubacova Z."/>
            <person name="Dolezal P."/>
            <person name="Malik S.B."/>
            <person name="Logsdon J.M. Jr."/>
            <person name="Henze K."/>
            <person name="Gupta A."/>
            <person name="Wang C.C."/>
            <person name="Dunne R.L."/>
            <person name="Upcroft J.A."/>
            <person name="Upcroft P."/>
            <person name="White O."/>
            <person name="Salzberg S.L."/>
            <person name="Tang P."/>
            <person name="Chiu C.-H."/>
            <person name="Lee Y.-S."/>
            <person name="Embley T.M."/>
            <person name="Coombs G.H."/>
            <person name="Mottram J.C."/>
            <person name="Tachezy J."/>
            <person name="Fraser-Liggett C.M."/>
            <person name="Johnson P.J."/>
        </authorList>
    </citation>
    <scope>NUCLEOTIDE SEQUENCE [LARGE SCALE GENOMIC DNA]</scope>
    <source>
        <strain evidence="4">G3</strain>
    </source>
</reference>
<evidence type="ECO:0000313" key="5">
    <source>
        <dbReference type="Proteomes" id="UP000001542"/>
    </source>
</evidence>
<dbReference type="AlphaFoldDB" id="A2EJ05"/>